<sequence length="86" mass="10110">MPEISDKTVYWRNRPEDRNPGEVLRKVYAALKEKGYSPIDQIVGYLLSGDPTYITSHMGARNLIRRIERDELLEELVRSYLEKVEE</sequence>
<dbReference type="PIRSF" id="PIRSF037258">
    <property type="entry name" value="DUF965_bac"/>
    <property type="match status" value="1"/>
</dbReference>
<dbReference type="PANTHER" id="PTHR40067">
    <property type="entry name" value="UPF0297 PROTEIN YRZL"/>
    <property type="match status" value="1"/>
</dbReference>
<dbReference type="NCBIfam" id="NF003997">
    <property type="entry name" value="PRK05473.1"/>
    <property type="match status" value="1"/>
</dbReference>
<comment type="caution">
    <text evidence="3">The sequence shown here is derived from an EMBL/GenBank/DDBJ whole genome shotgun (WGS) entry which is preliminary data.</text>
</comment>
<name>A0ABS4JSI9_9FIRM</name>
<dbReference type="HAMAP" id="MF_01507">
    <property type="entry name" value="UPF0297"/>
    <property type="match status" value="1"/>
</dbReference>
<dbReference type="RefSeq" id="WP_209466611.1">
    <property type="nucleotide sequence ID" value="NZ_JAGGLG010000013.1"/>
</dbReference>
<keyword evidence="4" id="KW-1185">Reference proteome</keyword>
<dbReference type="Pfam" id="PF06135">
    <property type="entry name" value="IreB"/>
    <property type="match status" value="1"/>
</dbReference>
<dbReference type="Proteomes" id="UP001519289">
    <property type="component" value="Unassembled WGS sequence"/>
</dbReference>
<dbReference type="InterPro" id="IPR009309">
    <property type="entry name" value="IreB"/>
</dbReference>
<protein>
    <recommendedName>
        <fullName evidence="2">UPF0297 protein J2Z79_001904</fullName>
    </recommendedName>
</protein>
<proteinExistence type="inferred from homology"/>
<evidence type="ECO:0000256" key="1">
    <source>
        <dbReference type="ARBA" id="ARBA00010888"/>
    </source>
</evidence>
<gene>
    <name evidence="3" type="ORF">J2Z79_001904</name>
</gene>
<evidence type="ECO:0000313" key="4">
    <source>
        <dbReference type="Proteomes" id="UP001519289"/>
    </source>
</evidence>
<organism evidence="3 4">
    <name type="scientific">Symbiobacterium terraclitae</name>
    <dbReference type="NCBI Taxonomy" id="557451"/>
    <lineage>
        <taxon>Bacteria</taxon>
        <taxon>Bacillati</taxon>
        <taxon>Bacillota</taxon>
        <taxon>Clostridia</taxon>
        <taxon>Eubacteriales</taxon>
        <taxon>Symbiobacteriaceae</taxon>
        <taxon>Symbiobacterium</taxon>
    </lineage>
</organism>
<evidence type="ECO:0000313" key="3">
    <source>
        <dbReference type="EMBL" id="MBP2018493.1"/>
    </source>
</evidence>
<accession>A0ABS4JSI9</accession>
<dbReference type="PANTHER" id="PTHR40067:SF1">
    <property type="entry name" value="UPF0297 PROTEIN YRZL"/>
    <property type="match status" value="1"/>
</dbReference>
<comment type="similarity">
    <text evidence="1 2">Belongs to the UPF0297 family.</text>
</comment>
<evidence type="ECO:0000256" key="2">
    <source>
        <dbReference type="HAMAP-Rule" id="MF_01507"/>
    </source>
</evidence>
<reference evidence="3 4" key="1">
    <citation type="submission" date="2021-03" db="EMBL/GenBank/DDBJ databases">
        <title>Genomic Encyclopedia of Type Strains, Phase IV (KMG-IV): sequencing the most valuable type-strain genomes for metagenomic binning, comparative biology and taxonomic classification.</title>
        <authorList>
            <person name="Goeker M."/>
        </authorList>
    </citation>
    <scope>NUCLEOTIDE SEQUENCE [LARGE SCALE GENOMIC DNA]</scope>
    <source>
        <strain evidence="3 4">DSM 27138</strain>
    </source>
</reference>
<dbReference type="EMBL" id="JAGGLG010000013">
    <property type="protein sequence ID" value="MBP2018493.1"/>
    <property type="molecule type" value="Genomic_DNA"/>
</dbReference>